<feature type="domain" description="NlpC/P60" evidence="5">
    <location>
        <begin position="151"/>
        <end position="275"/>
    </location>
</feature>
<dbReference type="SUPFAM" id="SSF54001">
    <property type="entry name" value="Cysteine proteinases"/>
    <property type="match status" value="1"/>
</dbReference>
<dbReference type="Pfam" id="PF18348">
    <property type="entry name" value="SH3_16"/>
    <property type="match status" value="1"/>
</dbReference>
<dbReference type="InterPro" id="IPR000064">
    <property type="entry name" value="NLP_P60_dom"/>
</dbReference>
<comment type="caution">
    <text evidence="6">The sequence shown here is derived from an EMBL/GenBank/DDBJ whole genome shotgun (WGS) entry which is preliminary data.</text>
</comment>
<dbReference type="Pfam" id="PF00877">
    <property type="entry name" value="NLPC_P60"/>
    <property type="match status" value="1"/>
</dbReference>
<keyword evidence="3" id="KW-0378">Hydrolase</keyword>
<proteinExistence type="inferred from homology"/>
<dbReference type="PANTHER" id="PTHR47359:SF3">
    <property type="entry name" value="NLP_P60 DOMAIN-CONTAINING PROTEIN-RELATED"/>
    <property type="match status" value="1"/>
</dbReference>
<evidence type="ECO:0000313" key="7">
    <source>
        <dbReference type="Proteomes" id="UP000027471"/>
    </source>
</evidence>
<sequence length="280" mass="30068">MSDRRRLPFSGTIALDTLRDRVKAKHYTQGTPASICTPTADLCPNPGAQRDRQVLFGAAVTVIEANETHSFVQAEWDDYCGWITNAALGPKTTPTHIVTAPATHLYREASIKRGEVMALSLGARLTVTGDPPEFLITAQGFVPRQHATPLDAPLTDPVTVAEALLGTPYLWGGNSRNGIDCSGLVQIGYALCGQSVPGDSDMQWHELGEPLPEDALLQRGDLIFWKGHVAMVTDPETLIHANGHTMSVAYEPIKACLARIAASGDSPYLGCKRPALSSSQ</sequence>
<keyword evidence="7" id="KW-1185">Reference proteome</keyword>
<dbReference type="InterPro" id="IPR051794">
    <property type="entry name" value="PG_Endopeptidase_C40"/>
</dbReference>
<dbReference type="GO" id="GO:0006508">
    <property type="term" value="P:proteolysis"/>
    <property type="evidence" value="ECO:0007669"/>
    <property type="project" value="UniProtKB-KW"/>
</dbReference>
<evidence type="ECO:0000256" key="2">
    <source>
        <dbReference type="ARBA" id="ARBA00022670"/>
    </source>
</evidence>
<evidence type="ECO:0000256" key="3">
    <source>
        <dbReference type="ARBA" id="ARBA00022801"/>
    </source>
</evidence>
<evidence type="ECO:0000313" key="6">
    <source>
        <dbReference type="EMBL" id="KEO60935.1"/>
    </source>
</evidence>
<dbReference type="InterPro" id="IPR041382">
    <property type="entry name" value="SH3_16"/>
</dbReference>
<dbReference type="eggNOG" id="COG0791">
    <property type="taxonomic scope" value="Bacteria"/>
</dbReference>
<dbReference type="STRING" id="1353528.DT23_11130"/>
<dbReference type="OrthoDB" id="9813368at2"/>
<dbReference type="Proteomes" id="UP000027471">
    <property type="component" value="Unassembled WGS sequence"/>
</dbReference>
<keyword evidence="4" id="KW-0788">Thiol protease</keyword>
<evidence type="ECO:0000256" key="4">
    <source>
        <dbReference type="ARBA" id="ARBA00022807"/>
    </source>
</evidence>
<organism evidence="6 7">
    <name type="scientific">Thioclava indica</name>
    <dbReference type="NCBI Taxonomy" id="1353528"/>
    <lineage>
        <taxon>Bacteria</taxon>
        <taxon>Pseudomonadati</taxon>
        <taxon>Pseudomonadota</taxon>
        <taxon>Alphaproteobacteria</taxon>
        <taxon>Rhodobacterales</taxon>
        <taxon>Paracoccaceae</taxon>
        <taxon>Thioclava</taxon>
    </lineage>
</organism>
<accession>A0A074JYF8</accession>
<dbReference type="EMBL" id="AUNB01000012">
    <property type="protein sequence ID" value="KEO60935.1"/>
    <property type="molecule type" value="Genomic_DNA"/>
</dbReference>
<dbReference type="PANTHER" id="PTHR47359">
    <property type="entry name" value="PEPTIDOGLYCAN DL-ENDOPEPTIDASE CWLO"/>
    <property type="match status" value="1"/>
</dbReference>
<reference evidence="6 7" key="1">
    <citation type="journal article" date="2015" name="Antonie Van Leeuwenhoek">
        <title>Thioclava indica sp. nov., isolated from surface seawater of the Indian Ocean.</title>
        <authorList>
            <person name="Liu Y."/>
            <person name="Lai Q."/>
            <person name="Du J."/>
            <person name="Xu H."/>
            <person name="Jiang L."/>
            <person name="Shao Z."/>
        </authorList>
    </citation>
    <scope>NUCLEOTIDE SEQUENCE [LARGE SCALE GENOMIC DNA]</scope>
    <source>
        <strain evidence="6 7">DT23-4</strain>
    </source>
</reference>
<dbReference type="RefSeq" id="WP_038128539.1">
    <property type="nucleotide sequence ID" value="NZ_AUNB01000012.1"/>
</dbReference>
<comment type="similarity">
    <text evidence="1">Belongs to the peptidase C40 family.</text>
</comment>
<evidence type="ECO:0000259" key="5">
    <source>
        <dbReference type="PROSITE" id="PS51935"/>
    </source>
</evidence>
<gene>
    <name evidence="6" type="ORF">DT23_11130</name>
</gene>
<dbReference type="Gene3D" id="3.90.1720.10">
    <property type="entry name" value="endopeptidase domain like (from Nostoc punctiforme)"/>
    <property type="match status" value="1"/>
</dbReference>
<keyword evidence="2" id="KW-0645">Protease</keyword>
<name>A0A074JYF8_9RHOB</name>
<dbReference type="GO" id="GO:0008234">
    <property type="term" value="F:cysteine-type peptidase activity"/>
    <property type="evidence" value="ECO:0007669"/>
    <property type="project" value="UniProtKB-KW"/>
</dbReference>
<evidence type="ECO:0000256" key="1">
    <source>
        <dbReference type="ARBA" id="ARBA00007074"/>
    </source>
</evidence>
<protein>
    <recommendedName>
        <fullName evidence="5">NlpC/P60 domain-containing protein</fullName>
    </recommendedName>
</protein>
<dbReference type="InterPro" id="IPR038765">
    <property type="entry name" value="Papain-like_cys_pep_sf"/>
</dbReference>
<dbReference type="AlphaFoldDB" id="A0A074JYF8"/>
<dbReference type="PROSITE" id="PS51935">
    <property type="entry name" value="NLPC_P60"/>
    <property type="match status" value="1"/>
</dbReference>